<accession>A0A1F7F912</accession>
<dbReference type="AlphaFoldDB" id="A0A1F7F912"/>
<name>A0A1F7F912_UNCRA</name>
<dbReference type="EMBL" id="MFYX01000097">
    <property type="protein sequence ID" value="OGK03111.1"/>
    <property type="molecule type" value="Genomic_DNA"/>
</dbReference>
<dbReference type="Proteomes" id="UP000179243">
    <property type="component" value="Unassembled WGS sequence"/>
</dbReference>
<sequence length="202" mass="23057">MKVTFPATYIEWESIHPQDTTWWTFRANGECYAAQKRKITEAVNVPPWVPHCMSHIDASCNCCVGDAYRRNDAGEIIGTDGRTQQEYLDFWAAQIAGFLPIEYHAGTWGDDDGMRLTIAVNRVIPGSYGGLACDMQNPTYVTSQYEPQYIMYDFWSTDSLFGFQADEDGNRIQLNHSSLNVTFSGWHGKHLFDKTNPIFQQF</sequence>
<gene>
    <name evidence="1" type="ORF">A2519_06870</name>
</gene>
<comment type="caution">
    <text evidence="1">The sequence shown here is derived from an EMBL/GenBank/DDBJ whole genome shotgun (WGS) entry which is preliminary data.</text>
</comment>
<evidence type="ECO:0000313" key="1">
    <source>
        <dbReference type="EMBL" id="OGK03111.1"/>
    </source>
</evidence>
<proteinExistence type="predicted"/>
<organism evidence="1 2">
    <name type="scientific">Candidatus Raymondbacteria bacterium RIFOXYD12_FULL_49_13</name>
    <dbReference type="NCBI Taxonomy" id="1817890"/>
    <lineage>
        <taxon>Bacteria</taxon>
        <taxon>Raymondiibacteriota</taxon>
    </lineage>
</organism>
<evidence type="ECO:0000313" key="2">
    <source>
        <dbReference type="Proteomes" id="UP000179243"/>
    </source>
</evidence>
<protein>
    <submittedName>
        <fullName evidence="1">Uncharacterized protein</fullName>
    </submittedName>
</protein>
<reference evidence="1 2" key="1">
    <citation type="journal article" date="2016" name="Nat. Commun.">
        <title>Thousands of microbial genomes shed light on interconnected biogeochemical processes in an aquifer system.</title>
        <authorList>
            <person name="Anantharaman K."/>
            <person name="Brown C.T."/>
            <person name="Hug L.A."/>
            <person name="Sharon I."/>
            <person name="Castelle C.J."/>
            <person name="Probst A.J."/>
            <person name="Thomas B.C."/>
            <person name="Singh A."/>
            <person name="Wilkins M.J."/>
            <person name="Karaoz U."/>
            <person name="Brodie E.L."/>
            <person name="Williams K.H."/>
            <person name="Hubbard S.S."/>
            <person name="Banfield J.F."/>
        </authorList>
    </citation>
    <scope>NUCLEOTIDE SEQUENCE [LARGE SCALE GENOMIC DNA]</scope>
</reference>